<evidence type="ECO:0008006" key="3">
    <source>
        <dbReference type="Google" id="ProtNLM"/>
    </source>
</evidence>
<evidence type="ECO:0000313" key="2">
    <source>
        <dbReference type="Proteomes" id="UP000236349"/>
    </source>
</evidence>
<proteinExistence type="predicted"/>
<dbReference type="Pfam" id="PF07371">
    <property type="entry name" value="DUF1490"/>
    <property type="match status" value="1"/>
</dbReference>
<gene>
    <name evidence="1" type="ORF">CAB90_02224</name>
</gene>
<dbReference type="EMBL" id="CP024614">
    <property type="protein sequence ID" value="AUS51102.1"/>
    <property type="molecule type" value="Genomic_DNA"/>
</dbReference>
<dbReference type="AlphaFoldDB" id="A0A2I7W856"/>
<sequence>MVTGQSKGELTVVTHELLVKAAGAVLTGLVGVSAYETLRKALGTAPIRRASVTVMEWGLRGTRRAEAAAESARLTVADVVAEARGRIGEEAPLPAGARVDE</sequence>
<name>A0A2I7W856_MYCTX</name>
<reference evidence="1 2" key="1">
    <citation type="submission" date="2017-10" db="EMBL/GenBank/DDBJ databases">
        <title>Clinical isolate obtained from a human patient with meningeal tuberculosis in michoacan, Mexico.</title>
        <authorList>
            <person name="Guillen-Nepita A.L."/>
            <person name="Negrete-Paz A.M."/>
            <person name="Vazquez-Marrufo G."/>
            <person name="Cruz-Hernandez A."/>
            <person name="Fresia P."/>
            <person name="Naya H."/>
            <person name="Vazquez-Garciduenas M.S."/>
        </authorList>
    </citation>
    <scope>NUCLEOTIDE SEQUENCE [LARGE SCALE GENOMIC DNA]</scope>
    <source>
        <strain evidence="2">Beijing/MYC004</strain>
    </source>
</reference>
<dbReference type="Proteomes" id="UP000236349">
    <property type="component" value="Chromosome"/>
</dbReference>
<evidence type="ECO:0000313" key="1">
    <source>
        <dbReference type="EMBL" id="AUS51102.1"/>
    </source>
</evidence>
<protein>
    <recommendedName>
        <fullName evidence="3">DUF1490 family protein</fullName>
    </recommendedName>
</protein>
<dbReference type="InterPro" id="IPR009963">
    <property type="entry name" value="DUF1490"/>
</dbReference>
<accession>A0A2I7W856</accession>
<organism evidence="1 2">
    <name type="scientific">Mycobacterium tuberculosis</name>
    <dbReference type="NCBI Taxonomy" id="1773"/>
    <lineage>
        <taxon>Bacteria</taxon>
        <taxon>Bacillati</taxon>
        <taxon>Actinomycetota</taxon>
        <taxon>Actinomycetes</taxon>
        <taxon>Mycobacteriales</taxon>
        <taxon>Mycobacteriaceae</taxon>
        <taxon>Mycobacterium</taxon>
        <taxon>Mycobacterium tuberculosis complex</taxon>
    </lineage>
</organism>